<protein>
    <submittedName>
        <fullName evidence="2">DNA endonuclease VII</fullName>
    </submittedName>
</protein>
<accession>A0AAF0ANH0</accession>
<keyword evidence="2" id="KW-0255">Endonuclease</keyword>
<evidence type="ECO:0000256" key="1">
    <source>
        <dbReference type="SAM" id="MobiDB-lite"/>
    </source>
</evidence>
<keyword evidence="2" id="KW-0378">Hydrolase</keyword>
<dbReference type="Proteomes" id="UP001211143">
    <property type="component" value="Segment"/>
</dbReference>
<evidence type="ECO:0000313" key="2">
    <source>
        <dbReference type="EMBL" id="WBF78460.1"/>
    </source>
</evidence>
<dbReference type="InterPro" id="IPR044925">
    <property type="entry name" value="His-Me_finger_sf"/>
</dbReference>
<organism evidence="2 3">
    <name type="scientific">Cronobacter phage EspYZU13</name>
    <dbReference type="NCBI Taxonomy" id="3003790"/>
    <lineage>
        <taxon>Viruses</taxon>
        <taxon>Duplodnaviria</taxon>
        <taxon>Heunggongvirae</taxon>
        <taxon>Uroviricota</taxon>
        <taxon>Caudoviricetes</taxon>
        <taxon>Autographivirales</taxon>
        <taxon>Autonotataviridae</taxon>
        <taxon>Melnykvirinae</taxon>
        <taxon>Cronosvirus</taxon>
        <taxon>Cronosvirus EspYZU13</taxon>
    </lineage>
</organism>
<dbReference type="EMBL" id="OP819285">
    <property type="protein sequence ID" value="WBF78460.1"/>
    <property type="molecule type" value="Genomic_DNA"/>
</dbReference>
<sequence length="155" mass="17195">MRKLTRSQAAVLAAKMVRESAGCPLCQRSWAEVQKDAEDKAAAKGKKLRQAPYVLDHDHISGRCRGVLCRGCNGAEGKVANAVSAWGKTGKEYAAILGWLQRMVAYLQQEPTEYIYPTHVMADEKKASAAQLRRQAAQKKVRERRKQIADKKAGK</sequence>
<evidence type="ECO:0000313" key="3">
    <source>
        <dbReference type="Proteomes" id="UP001211143"/>
    </source>
</evidence>
<feature type="region of interest" description="Disordered" evidence="1">
    <location>
        <begin position="127"/>
        <end position="155"/>
    </location>
</feature>
<dbReference type="SUPFAM" id="SSF54060">
    <property type="entry name" value="His-Me finger endonucleases"/>
    <property type="match status" value="1"/>
</dbReference>
<dbReference type="InterPro" id="IPR004211">
    <property type="entry name" value="Endonuclease_7"/>
</dbReference>
<dbReference type="Pfam" id="PF02945">
    <property type="entry name" value="Endonuclease_7"/>
    <property type="match status" value="1"/>
</dbReference>
<keyword evidence="3" id="KW-1185">Reference proteome</keyword>
<dbReference type="GO" id="GO:0004519">
    <property type="term" value="F:endonuclease activity"/>
    <property type="evidence" value="ECO:0007669"/>
    <property type="project" value="UniProtKB-KW"/>
</dbReference>
<dbReference type="InterPro" id="IPR038563">
    <property type="entry name" value="Endonuclease_7_sf"/>
</dbReference>
<keyword evidence="2" id="KW-0540">Nuclease</keyword>
<reference evidence="2" key="1">
    <citation type="submission" date="2022-11" db="EMBL/GenBank/DDBJ databases">
        <authorList>
            <person name="Yang Z.-Q."/>
            <person name="Zhang Y.-S."/>
        </authorList>
    </citation>
    <scope>NUCLEOTIDE SEQUENCE</scope>
</reference>
<proteinExistence type="predicted"/>
<feature type="compositionally biased region" description="Basic residues" evidence="1">
    <location>
        <begin position="136"/>
        <end position="145"/>
    </location>
</feature>
<dbReference type="Gene3D" id="3.40.1800.10">
    <property type="entry name" value="His-Me finger endonucleases"/>
    <property type="match status" value="1"/>
</dbReference>
<feature type="compositionally biased region" description="Basic and acidic residues" evidence="1">
    <location>
        <begin position="146"/>
        <end position="155"/>
    </location>
</feature>
<name>A0AAF0ANH0_9CAUD</name>